<keyword evidence="3" id="KW-1185">Reference proteome</keyword>
<dbReference type="SUPFAM" id="SSF55729">
    <property type="entry name" value="Acyl-CoA N-acyltransferases (Nat)"/>
    <property type="match status" value="1"/>
</dbReference>
<reference evidence="2 3" key="1">
    <citation type="submission" date="2023-08" db="EMBL/GenBank/DDBJ databases">
        <title>Black Yeasts Isolated from many extreme environments.</title>
        <authorList>
            <person name="Coleine C."/>
            <person name="Stajich J.E."/>
            <person name="Selbmann L."/>
        </authorList>
    </citation>
    <scope>NUCLEOTIDE SEQUENCE [LARGE SCALE GENOMIC DNA]</scope>
    <source>
        <strain evidence="2 3">CCFEE 536</strain>
    </source>
</reference>
<dbReference type="Proteomes" id="UP001357485">
    <property type="component" value="Unassembled WGS sequence"/>
</dbReference>
<dbReference type="PANTHER" id="PTHR42791:SF14">
    <property type="entry name" value="N-ACETYLTRANSFERASE DOMAIN-CONTAINING PROTEIN"/>
    <property type="match status" value="1"/>
</dbReference>
<proteinExistence type="predicted"/>
<dbReference type="PROSITE" id="PS51186">
    <property type="entry name" value="GNAT"/>
    <property type="match status" value="1"/>
</dbReference>
<evidence type="ECO:0000259" key="1">
    <source>
        <dbReference type="PROSITE" id="PS51186"/>
    </source>
</evidence>
<feature type="domain" description="N-acetyltransferase" evidence="1">
    <location>
        <begin position="81"/>
        <end position="222"/>
    </location>
</feature>
<dbReference type="CDD" id="cd04301">
    <property type="entry name" value="NAT_SF"/>
    <property type="match status" value="1"/>
</dbReference>
<sequence>MDNPPHETLDCNSTNVSLQLSLATESDLHRFTVCQFDAFYNGPDHDFLEIIFPGPPTDENIVKVYKRQLALREQHGLSTVLKVEDTKTGAIVAGAQWSISSGVDDNARHLKHQLANVDWCGEEGSDRQKYAQWVMDEFLGRRIERMQGPHASLDLCFCHPSYQRRGAGTQLVRWGCRRADELGIPAFVEATATGTRLYEQNGFIVTEAVRLHDSKRWGKDRTPVVYNFMWRPPKPQIARPDI</sequence>
<evidence type="ECO:0000313" key="2">
    <source>
        <dbReference type="EMBL" id="KAK5131325.1"/>
    </source>
</evidence>
<dbReference type="InterPro" id="IPR016181">
    <property type="entry name" value="Acyl_CoA_acyltransferase"/>
</dbReference>
<dbReference type="Gene3D" id="3.40.630.30">
    <property type="match status" value="1"/>
</dbReference>
<comment type="caution">
    <text evidence="2">The sequence shown here is derived from an EMBL/GenBank/DDBJ whole genome shotgun (WGS) entry which is preliminary data.</text>
</comment>
<dbReference type="PANTHER" id="PTHR42791">
    <property type="entry name" value="GNAT FAMILY ACETYLTRANSFERASE"/>
    <property type="match status" value="1"/>
</dbReference>
<dbReference type="Pfam" id="PF00583">
    <property type="entry name" value="Acetyltransf_1"/>
    <property type="match status" value="1"/>
</dbReference>
<gene>
    <name evidence="2" type="ORF">LTR16_000853</name>
</gene>
<accession>A0ABR0KUB5</accession>
<protein>
    <recommendedName>
        <fullName evidence="1">N-acetyltransferase domain-containing protein</fullName>
    </recommendedName>
</protein>
<dbReference type="InterPro" id="IPR000182">
    <property type="entry name" value="GNAT_dom"/>
</dbReference>
<organism evidence="2 3">
    <name type="scientific">Cryomyces antarcticus</name>
    <dbReference type="NCBI Taxonomy" id="329879"/>
    <lineage>
        <taxon>Eukaryota</taxon>
        <taxon>Fungi</taxon>
        <taxon>Dikarya</taxon>
        <taxon>Ascomycota</taxon>
        <taxon>Pezizomycotina</taxon>
        <taxon>Dothideomycetes</taxon>
        <taxon>Dothideomycetes incertae sedis</taxon>
        <taxon>Cryomyces</taxon>
    </lineage>
</organism>
<evidence type="ECO:0000313" key="3">
    <source>
        <dbReference type="Proteomes" id="UP001357485"/>
    </source>
</evidence>
<dbReference type="InterPro" id="IPR052523">
    <property type="entry name" value="Trichothecene_AcTrans"/>
</dbReference>
<name>A0ABR0KUB5_9PEZI</name>
<dbReference type="EMBL" id="JAVRRA010024649">
    <property type="protein sequence ID" value="KAK5131325.1"/>
    <property type="molecule type" value="Genomic_DNA"/>
</dbReference>